<sequence length="400" mass="40695">MGQRCLLRRCYLQLCLLRRCPVQRCLWRRCPVQRCLWQRGPFTVTQLLVVLSGPAGLVLAVLSGPAGLVLAVHHGPVGLVLAVLHGPAGLLLAVLHGPAGLVLAVLHGPAGLVLSVLSGPAGLVLVVLSWAAGLVLAVAFWAAGLVLAVASLAAGLAAGMMAVASWAAGMMAVASWAAGLVLAVASWAAGMMAVASWAAGMMAVFSAVLLFPDLLTFLWPFPTLEGVAADSTLPPVPLGVALLAGVFPLSRRALANFLCLTGGGLSVLWPRATLAALVAGALQIPVTTGTTGPGDVVAVVLGWDLESRALGGRRGGGGEGKRSRLDRKRFFLTLGRVAAGSLGVEEEFVVVGGVHLMTLGEGACAGGCREVDGCWVGVCLRLCILGGGVTDTLGKDTAEV</sequence>
<feature type="transmembrane region" description="Helical" evidence="1">
    <location>
        <begin position="112"/>
        <end position="138"/>
    </location>
</feature>
<keyword evidence="1" id="KW-1133">Transmembrane helix</keyword>
<proteinExistence type="predicted"/>
<evidence type="ECO:0000313" key="3">
    <source>
        <dbReference type="Proteomes" id="UP001066276"/>
    </source>
</evidence>
<feature type="transmembrane region" description="Helical" evidence="1">
    <location>
        <begin position="47"/>
        <end position="72"/>
    </location>
</feature>
<keyword evidence="1" id="KW-0812">Transmembrane</keyword>
<name>A0AAV7TZY6_PLEWA</name>
<feature type="transmembrane region" description="Helical" evidence="1">
    <location>
        <begin position="79"/>
        <end position="106"/>
    </location>
</feature>
<evidence type="ECO:0000313" key="2">
    <source>
        <dbReference type="EMBL" id="KAJ1182090.1"/>
    </source>
</evidence>
<comment type="caution">
    <text evidence="2">The sequence shown here is derived from an EMBL/GenBank/DDBJ whole genome shotgun (WGS) entry which is preliminary data.</text>
</comment>
<feature type="transmembrane region" description="Helical" evidence="1">
    <location>
        <begin position="145"/>
        <end position="167"/>
    </location>
</feature>
<feature type="transmembrane region" description="Helical" evidence="1">
    <location>
        <begin position="173"/>
        <end position="195"/>
    </location>
</feature>
<reference evidence="2" key="1">
    <citation type="journal article" date="2022" name="bioRxiv">
        <title>Sequencing and chromosome-scale assembly of the giantPleurodeles waltlgenome.</title>
        <authorList>
            <person name="Brown T."/>
            <person name="Elewa A."/>
            <person name="Iarovenko S."/>
            <person name="Subramanian E."/>
            <person name="Araus A.J."/>
            <person name="Petzold A."/>
            <person name="Susuki M."/>
            <person name="Suzuki K.-i.T."/>
            <person name="Hayashi T."/>
            <person name="Toyoda A."/>
            <person name="Oliveira C."/>
            <person name="Osipova E."/>
            <person name="Leigh N.D."/>
            <person name="Simon A."/>
            <person name="Yun M.H."/>
        </authorList>
    </citation>
    <scope>NUCLEOTIDE SEQUENCE</scope>
    <source>
        <strain evidence="2">20211129_DDA</strain>
        <tissue evidence="2">Liver</tissue>
    </source>
</reference>
<keyword evidence="1" id="KW-0472">Membrane</keyword>
<accession>A0AAV7TZY6</accession>
<organism evidence="2 3">
    <name type="scientific">Pleurodeles waltl</name>
    <name type="common">Iberian ribbed newt</name>
    <dbReference type="NCBI Taxonomy" id="8319"/>
    <lineage>
        <taxon>Eukaryota</taxon>
        <taxon>Metazoa</taxon>
        <taxon>Chordata</taxon>
        <taxon>Craniata</taxon>
        <taxon>Vertebrata</taxon>
        <taxon>Euteleostomi</taxon>
        <taxon>Amphibia</taxon>
        <taxon>Batrachia</taxon>
        <taxon>Caudata</taxon>
        <taxon>Salamandroidea</taxon>
        <taxon>Salamandridae</taxon>
        <taxon>Pleurodelinae</taxon>
        <taxon>Pleurodeles</taxon>
    </lineage>
</organism>
<evidence type="ECO:0000256" key="1">
    <source>
        <dbReference type="SAM" id="Phobius"/>
    </source>
</evidence>
<dbReference type="AlphaFoldDB" id="A0AAV7TZY6"/>
<protein>
    <submittedName>
        <fullName evidence="2">Uncharacterized protein</fullName>
    </submittedName>
</protein>
<keyword evidence="3" id="KW-1185">Reference proteome</keyword>
<dbReference type="Proteomes" id="UP001066276">
    <property type="component" value="Chromosome 3_2"/>
</dbReference>
<feature type="transmembrane region" description="Helical" evidence="1">
    <location>
        <begin position="202"/>
        <end position="221"/>
    </location>
</feature>
<dbReference type="EMBL" id="JANPWB010000006">
    <property type="protein sequence ID" value="KAJ1182090.1"/>
    <property type="molecule type" value="Genomic_DNA"/>
</dbReference>
<gene>
    <name evidence="2" type="ORF">NDU88_007285</name>
</gene>